<feature type="compositionally biased region" description="Polar residues" evidence="1">
    <location>
        <begin position="312"/>
        <end position="324"/>
    </location>
</feature>
<protein>
    <recommendedName>
        <fullName evidence="2">DUF1985 domain-containing protein</fullName>
    </recommendedName>
</protein>
<organism evidence="3 4">
    <name type="scientific">Brassica cretica</name>
    <name type="common">Mustard</name>
    <dbReference type="NCBI Taxonomy" id="69181"/>
    <lineage>
        <taxon>Eukaryota</taxon>
        <taxon>Viridiplantae</taxon>
        <taxon>Streptophyta</taxon>
        <taxon>Embryophyta</taxon>
        <taxon>Tracheophyta</taxon>
        <taxon>Spermatophyta</taxon>
        <taxon>Magnoliopsida</taxon>
        <taxon>eudicotyledons</taxon>
        <taxon>Gunneridae</taxon>
        <taxon>Pentapetalae</taxon>
        <taxon>rosids</taxon>
        <taxon>malvids</taxon>
        <taxon>Brassicales</taxon>
        <taxon>Brassicaceae</taxon>
        <taxon>Brassiceae</taxon>
        <taxon>Brassica</taxon>
    </lineage>
</organism>
<name>A0A8S9PCF6_BRACR</name>
<dbReference type="InterPro" id="IPR015410">
    <property type="entry name" value="DUF1985"/>
</dbReference>
<feature type="compositionally biased region" description="Basic and acidic residues" evidence="1">
    <location>
        <begin position="295"/>
        <end position="310"/>
    </location>
</feature>
<feature type="region of interest" description="Disordered" evidence="1">
    <location>
        <begin position="286"/>
        <end position="349"/>
    </location>
</feature>
<reference evidence="3" key="1">
    <citation type="submission" date="2019-12" db="EMBL/GenBank/DDBJ databases">
        <title>Genome sequencing and annotation of Brassica cretica.</title>
        <authorList>
            <person name="Studholme D.J."/>
            <person name="Sarris P."/>
        </authorList>
    </citation>
    <scope>NUCLEOTIDE SEQUENCE</scope>
    <source>
        <strain evidence="3">PFS-109/04</strain>
        <tissue evidence="3">Leaf</tissue>
    </source>
</reference>
<dbReference type="Proteomes" id="UP000712600">
    <property type="component" value="Unassembled WGS sequence"/>
</dbReference>
<sequence>MLILLGMELELPSRLYGEGLEPHVKKINNSCRLKLLELLKEKMEPEFDEVMKDPIFSHIMVILKNDLKFSARLLHSFLCKELMTSKRHEKWFTFARRPLRFGLQEYHAVTGLKVKREKNSGKVNVSHLYMKLAMDLEKLRNYPWGMYSFDFLLKQIDKTRHKLEQKEGYLMEGFLFGFQIWIMEVVSALGEICGTKVSKNFTGPLCGNWRGCAKCSYEDIIGVENLFLEKGILHSFMESHIDGVVLLATDFVQKDEKKDERVDRILDMINRKHDWNNHVWGVKEATSSEFEEAGEEKREDQAADTERGENSHVAQNVDGTSDVSGRNRRKHADRGAESRKKNVFVKGID</sequence>
<accession>A0A8S9PCF6</accession>
<evidence type="ECO:0000313" key="4">
    <source>
        <dbReference type="Proteomes" id="UP000712600"/>
    </source>
</evidence>
<evidence type="ECO:0000256" key="1">
    <source>
        <dbReference type="SAM" id="MobiDB-lite"/>
    </source>
</evidence>
<evidence type="ECO:0000313" key="3">
    <source>
        <dbReference type="EMBL" id="KAF3510523.1"/>
    </source>
</evidence>
<dbReference type="EMBL" id="QGKX02001521">
    <property type="protein sequence ID" value="KAF3510523.1"/>
    <property type="molecule type" value="Genomic_DNA"/>
</dbReference>
<evidence type="ECO:0000259" key="2">
    <source>
        <dbReference type="Pfam" id="PF09331"/>
    </source>
</evidence>
<dbReference type="PANTHER" id="PTHR48449:SF1">
    <property type="entry name" value="DUF1985 DOMAIN-CONTAINING PROTEIN"/>
    <property type="match status" value="1"/>
</dbReference>
<dbReference type="Pfam" id="PF09331">
    <property type="entry name" value="DUF1985"/>
    <property type="match status" value="1"/>
</dbReference>
<feature type="domain" description="DUF1985" evidence="2">
    <location>
        <begin position="78"/>
        <end position="119"/>
    </location>
</feature>
<dbReference type="AlphaFoldDB" id="A0A8S9PCF6"/>
<comment type="caution">
    <text evidence="3">The sequence shown here is derived from an EMBL/GenBank/DDBJ whole genome shotgun (WGS) entry which is preliminary data.</text>
</comment>
<dbReference type="PANTHER" id="PTHR48449">
    <property type="entry name" value="DUF1985 DOMAIN-CONTAINING PROTEIN"/>
    <property type="match status" value="1"/>
</dbReference>
<gene>
    <name evidence="3" type="ORF">F2Q69_00004119</name>
</gene>
<proteinExistence type="predicted"/>